<gene>
    <name evidence="1" type="ORF">TCARB_1363</name>
</gene>
<evidence type="ECO:0000313" key="2">
    <source>
        <dbReference type="Proteomes" id="UP000266720"/>
    </source>
</evidence>
<sequence length="78" mass="8759">MGSGQVKIVFFGFLIDFFKGREHIFEVDSPVKIRDLLRKISPNFNFEVVVVVNDYPATMDSFARPGDIVKVFPHIGGG</sequence>
<dbReference type="RefSeq" id="WP_052887051.1">
    <property type="nucleotide sequence ID" value="NZ_CP007493.1"/>
</dbReference>
<dbReference type="KEGG" id="tcb:TCARB_1363"/>
<dbReference type="AlphaFoldDB" id="A0A3G1A690"/>
<dbReference type="SUPFAM" id="SSF54285">
    <property type="entry name" value="MoaD/ThiS"/>
    <property type="match status" value="1"/>
</dbReference>
<protein>
    <submittedName>
        <fullName evidence="1">Uncharacterized protein</fullName>
    </submittedName>
</protein>
<dbReference type="InterPro" id="IPR016155">
    <property type="entry name" value="Mopterin_synth/thiamin_S_b"/>
</dbReference>
<evidence type="ECO:0000313" key="1">
    <source>
        <dbReference type="EMBL" id="AJB42409.1"/>
    </source>
</evidence>
<dbReference type="CDD" id="cd17040">
    <property type="entry name" value="Ubl_MoaD_like"/>
    <property type="match status" value="1"/>
</dbReference>
<dbReference type="Proteomes" id="UP000266720">
    <property type="component" value="Chromosome"/>
</dbReference>
<reference evidence="2" key="1">
    <citation type="book" date="2010" name="EXTREMOPHILES" publisher="0:0-0">
        <title>Complete genome sequences of ten hyperthermophilic archaea reveal their metabolic capabilities and possible ecological roles.</title>
        <editorList>
            <person name="?"/>
        </editorList>
        <authorList>
            <person name="Ravin N.V."/>
            <person name="Mardanov A.V."/>
            <person name="Bonch-Osmolovskaya E.A."/>
            <person name="Skryabin K.G."/>
        </authorList>
    </citation>
    <scope>NUCLEOTIDE SEQUENCE [LARGE SCALE GENOMIC DNA]</scope>
    <source>
        <strain evidence="2">1505</strain>
    </source>
</reference>
<dbReference type="InterPro" id="IPR012675">
    <property type="entry name" value="Beta-grasp_dom_sf"/>
</dbReference>
<proteinExistence type="predicted"/>
<name>A0A3G1A690_9CREN</name>
<dbReference type="STRING" id="697581.TCARB_1363"/>
<dbReference type="EMBL" id="CP007493">
    <property type="protein sequence ID" value="AJB42409.1"/>
    <property type="molecule type" value="Genomic_DNA"/>
</dbReference>
<dbReference type="Pfam" id="PF02597">
    <property type="entry name" value="ThiS"/>
    <property type="match status" value="1"/>
</dbReference>
<dbReference type="Gene3D" id="3.10.20.30">
    <property type="match status" value="1"/>
</dbReference>
<dbReference type="InterPro" id="IPR003749">
    <property type="entry name" value="ThiS/MoaD-like"/>
</dbReference>
<accession>A0A3G1A690</accession>
<dbReference type="GeneID" id="25406769"/>
<organism evidence="1 2">
    <name type="scientific">Thermofilum adornatum 1505</name>
    <dbReference type="NCBI Taxonomy" id="697581"/>
    <lineage>
        <taxon>Archaea</taxon>
        <taxon>Thermoproteota</taxon>
        <taxon>Thermoprotei</taxon>
        <taxon>Thermofilales</taxon>
        <taxon>Thermofilaceae</taxon>
        <taxon>Thermofilum</taxon>
    </lineage>
</organism>